<name>A0A484BLV8_DRONA</name>
<evidence type="ECO:0000256" key="1">
    <source>
        <dbReference type="SAM" id="MobiDB-lite"/>
    </source>
</evidence>
<protein>
    <submittedName>
        <fullName evidence="2">Uncharacterized protein</fullName>
    </submittedName>
</protein>
<dbReference type="Proteomes" id="UP000295192">
    <property type="component" value="Unassembled WGS sequence"/>
</dbReference>
<evidence type="ECO:0000313" key="3">
    <source>
        <dbReference type="Proteomes" id="UP000295192"/>
    </source>
</evidence>
<accession>A0A484BLV8</accession>
<proteinExistence type="predicted"/>
<dbReference type="AlphaFoldDB" id="A0A484BLV8"/>
<feature type="region of interest" description="Disordered" evidence="1">
    <location>
        <begin position="1"/>
        <end position="47"/>
    </location>
</feature>
<reference evidence="2 3" key="1">
    <citation type="journal article" date="2019" name="J. Hered.">
        <title>An Improved Genome Assembly for Drosophila navojoa, the Basal Species in the mojavensis Cluster.</title>
        <authorList>
            <person name="Vanderlinde T."/>
            <person name="Dupim E.G."/>
            <person name="Nazario-Yepiz N.O."/>
            <person name="Carvalho A.B."/>
        </authorList>
    </citation>
    <scope>NUCLEOTIDE SEQUENCE [LARGE SCALE GENOMIC DNA]</scope>
    <source>
        <strain evidence="2">Navoj_Jal97</strain>
        <tissue evidence="2">Whole organism</tissue>
    </source>
</reference>
<keyword evidence="3" id="KW-1185">Reference proteome</keyword>
<gene>
    <name evidence="2" type="ORF">AWZ03_003751</name>
</gene>
<comment type="caution">
    <text evidence="2">The sequence shown here is derived from an EMBL/GenBank/DDBJ whole genome shotgun (WGS) entry which is preliminary data.</text>
</comment>
<feature type="compositionally biased region" description="Low complexity" evidence="1">
    <location>
        <begin position="63"/>
        <end position="86"/>
    </location>
</feature>
<organism evidence="2 3">
    <name type="scientific">Drosophila navojoa</name>
    <name type="common">Fruit fly</name>
    <dbReference type="NCBI Taxonomy" id="7232"/>
    <lineage>
        <taxon>Eukaryota</taxon>
        <taxon>Metazoa</taxon>
        <taxon>Ecdysozoa</taxon>
        <taxon>Arthropoda</taxon>
        <taxon>Hexapoda</taxon>
        <taxon>Insecta</taxon>
        <taxon>Pterygota</taxon>
        <taxon>Neoptera</taxon>
        <taxon>Endopterygota</taxon>
        <taxon>Diptera</taxon>
        <taxon>Brachycera</taxon>
        <taxon>Muscomorpha</taxon>
        <taxon>Ephydroidea</taxon>
        <taxon>Drosophilidae</taxon>
        <taxon>Drosophila</taxon>
    </lineage>
</organism>
<feature type="compositionally biased region" description="Polar residues" evidence="1">
    <location>
        <begin position="87"/>
        <end position="97"/>
    </location>
</feature>
<dbReference type="EMBL" id="LSRL02000020">
    <property type="protein sequence ID" value="TDG49763.1"/>
    <property type="molecule type" value="Genomic_DNA"/>
</dbReference>
<feature type="region of interest" description="Disordered" evidence="1">
    <location>
        <begin position="61"/>
        <end position="98"/>
    </location>
</feature>
<sequence length="113" mass="12805">MSGADRGSWTNTAVSRKREIMQRETLCPAQETRAGPKESPTPPTPQSLRIMIAVFLSYCKPRQQQQPQPQQQQQQLQPQPEQQQQQLNRVTCTSQGPASARISVHFRACSFKL</sequence>
<evidence type="ECO:0000313" key="2">
    <source>
        <dbReference type="EMBL" id="TDG49763.1"/>
    </source>
</evidence>